<accession>A0ABS4KAB2</accession>
<keyword evidence="4 7" id="KW-0238">DNA-binding</keyword>
<evidence type="ECO:0000313" key="8">
    <source>
        <dbReference type="Proteomes" id="UP001519306"/>
    </source>
</evidence>
<dbReference type="InterPro" id="IPR039422">
    <property type="entry name" value="MarR/SlyA-like"/>
</dbReference>
<reference evidence="7 8" key="1">
    <citation type="submission" date="2021-03" db="EMBL/GenBank/DDBJ databases">
        <title>Genomic Encyclopedia of Type Strains, Phase IV (KMG-IV): sequencing the most valuable type-strain genomes for metagenomic binning, comparative biology and taxonomic classification.</title>
        <authorList>
            <person name="Goeker M."/>
        </authorList>
    </citation>
    <scope>NUCLEOTIDE SEQUENCE [LARGE SCALE GENOMIC DNA]</scope>
    <source>
        <strain evidence="7 8">DSM 27563</strain>
    </source>
</reference>
<sequence length="156" mass="18246">MINDDTLKLENQLCFPMYAVSKEIVRRYKPLLEPLGITYTQYLTLLVLWEHVEISVKKLGEYLYLDSGTLTPLLKRMENQRLLERTRSKKDERIVLVKLTKKGIDLKEKAIHIPNIAVDNLNLSKEQLSVLYNLLYKILDGFSDGNLKNRRKNVNI</sequence>
<dbReference type="PRINTS" id="PR00598">
    <property type="entry name" value="HTHMARR"/>
</dbReference>
<keyword evidence="5" id="KW-0804">Transcription</keyword>
<evidence type="ECO:0000259" key="6">
    <source>
        <dbReference type="PROSITE" id="PS50995"/>
    </source>
</evidence>
<keyword evidence="2" id="KW-0963">Cytoplasm</keyword>
<organism evidence="7 8">
    <name type="scientific">Peptoniphilus stercorisuis</name>
    <dbReference type="NCBI Taxonomy" id="1436965"/>
    <lineage>
        <taxon>Bacteria</taxon>
        <taxon>Bacillati</taxon>
        <taxon>Bacillota</taxon>
        <taxon>Tissierellia</taxon>
        <taxon>Tissierellales</taxon>
        <taxon>Peptoniphilaceae</taxon>
        <taxon>Peptoniphilus</taxon>
    </lineage>
</organism>
<dbReference type="EMBL" id="JAGGLJ010000002">
    <property type="protein sequence ID" value="MBP2024714.1"/>
    <property type="molecule type" value="Genomic_DNA"/>
</dbReference>
<evidence type="ECO:0000256" key="5">
    <source>
        <dbReference type="ARBA" id="ARBA00023163"/>
    </source>
</evidence>
<gene>
    <name evidence="7" type="ORF">J2Z71_000230</name>
</gene>
<dbReference type="PROSITE" id="PS50995">
    <property type="entry name" value="HTH_MARR_2"/>
    <property type="match status" value="1"/>
</dbReference>
<dbReference type="Pfam" id="PF22381">
    <property type="entry name" value="Staph_reg_Sar_Rot"/>
    <property type="match status" value="1"/>
</dbReference>
<dbReference type="SMART" id="SM00347">
    <property type="entry name" value="HTH_MARR"/>
    <property type="match status" value="1"/>
</dbReference>
<dbReference type="InterPro" id="IPR055166">
    <property type="entry name" value="Transc_reg_Sar_Rot_HTH"/>
</dbReference>
<dbReference type="InterPro" id="IPR036390">
    <property type="entry name" value="WH_DNA-bd_sf"/>
</dbReference>
<comment type="subcellular location">
    <subcellularLocation>
        <location evidence="1">Cytoplasm</location>
    </subcellularLocation>
</comment>
<dbReference type="RefSeq" id="WP_210060023.1">
    <property type="nucleotide sequence ID" value="NZ_JAGGLJ010000002.1"/>
</dbReference>
<dbReference type="PANTHER" id="PTHR33164:SF5">
    <property type="entry name" value="ORGANIC HYDROPEROXIDE RESISTANCE TRANSCRIPTIONAL REGULATOR"/>
    <property type="match status" value="1"/>
</dbReference>
<keyword evidence="3" id="KW-0805">Transcription regulation</keyword>
<dbReference type="Gene3D" id="1.10.10.10">
    <property type="entry name" value="Winged helix-like DNA-binding domain superfamily/Winged helix DNA-binding domain"/>
    <property type="match status" value="1"/>
</dbReference>
<dbReference type="InterPro" id="IPR036388">
    <property type="entry name" value="WH-like_DNA-bd_sf"/>
</dbReference>
<name>A0ABS4KAB2_9FIRM</name>
<evidence type="ECO:0000256" key="1">
    <source>
        <dbReference type="ARBA" id="ARBA00004496"/>
    </source>
</evidence>
<protein>
    <submittedName>
        <fullName evidence="7">DNA-binding MarR family transcriptional regulator</fullName>
    </submittedName>
</protein>
<keyword evidence="8" id="KW-1185">Reference proteome</keyword>
<evidence type="ECO:0000256" key="4">
    <source>
        <dbReference type="ARBA" id="ARBA00023125"/>
    </source>
</evidence>
<dbReference type="InterPro" id="IPR000835">
    <property type="entry name" value="HTH_MarR-typ"/>
</dbReference>
<evidence type="ECO:0000256" key="2">
    <source>
        <dbReference type="ARBA" id="ARBA00022490"/>
    </source>
</evidence>
<evidence type="ECO:0000313" key="7">
    <source>
        <dbReference type="EMBL" id="MBP2024714.1"/>
    </source>
</evidence>
<proteinExistence type="predicted"/>
<evidence type="ECO:0000256" key="3">
    <source>
        <dbReference type="ARBA" id="ARBA00023015"/>
    </source>
</evidence>
<dbReference type="SUPFAM" id="SSF46785">
    <property type="entry name" value="Winged helix' DNA-binding domain"/>
    <property type="match status" value="1"/>
</dbReference>
<dbReference type="PANTHER" id="PTHR33164">
    <property type="entry name" value="TRANSCRIPTIONAL REGULATOR, MARR FAMILY"/>
    <property type="match status" value="1"/>
</dbReference>
<dbReference type="GO" id="GO:0003677">
    <property type="term" value="F:DNA binding"/>
    <property type="evidence" value="ECO:0007669"/>
    <property type="project" value="UniProtKB-KW"/>
</dbReference>
<feature type="domain" description="HTH marR-type" evidence="6">
    <location>
        <begin position="10"/>
        <end position="140"/>
    </location>
</feature>
<comment type="caution">
    <text evidence="7">The sequence shown here is derived from an EMBL/GenBank/DDBJ whole genome shotgun (WGS) entry which is preliminary data.</text>
</comment>
<dbReference type="Proteomes" id="UP001519306">
    <property type="component" value="Unassembled WGS sequence"/>
</dbReference>